<protein>
    <submittedName>
        <fullName evidence="2">Uu.00g007670.m01.CDS01</fullName>
    </submittedName>
</protein>
<sequence>MQLIQFALLALMETQKAESAGVQIDFSVALECLHQLSNDLLALSPGGMYVHSYDRVLGTEFTMLRSAIKSAPDSNWTSCEFDFQIAKVPASGPIFISSALIHDKIR</sequence>
<organism evidence="2 3">
    <name type="scientific">Anthostomella pinea</name>
    <dbReference type="NCBI Taxonomy" id="933095"/>
    <lineage>
        <taxon>Eukaryota</taxon>
        <taxon>Fungi</taxon>
        <taxon>Dikarya</taxon>
        <taxon>Ascomycota</taxon>
        <taxon>Pezizomycotina</taxon>
        <taxon>Sordariomycetes</taxon>
        <taxon>Xylariomycetidae</taxon>
        <taxon>Xylariales</taxon>
        <taxon>Xylariaceae</taxon>
        <taxon>Anthostomella</taxon>
    </lineage>
</organism>
<keyword evidence="3" id="KW-1185">Reference proteome</keyword>
<dbReference type="EMBL" id="CAUWAG010000020">
    <property type="protein sequence ID" value="CAJ2512648.1"/>
    <property type="molecule type" value="Genomic_DNA"/>
</dbReference>
<accession>A0AAI8YPT1</accession>
<name>A0AAI8YPT1_9PEZI</name>
<feature type="signal peptide" evidence="1">
    <location>
        <begin position="1"/>
        <end position="19"/>
    </location>
</feature>
<gene>
    <name evidence="2" type="ORF">KHLLAP_LOCUS13116</name>
</gene>
<comment type="caution">
    <text evidence="2">The sequence shown here is derived from an EMBL/GenBank/DDBJ whole genome shotgun (WGS) entry which is preliminary data.</text>
</comment>
<feature type="chain" id="PRO_5042493197" evidence="1">
    <location>
        <begin position="20"/>
        <end position="106"/>
    </location>
</feature>
<keyword evidence="1" id="KW-0732">Signal</keyword>
<evidence type="ECO:0000256" key="1">
    <source>
        <dbReference type="SAM" id="SignalP"/>
    </source>
</evidence>
<reference evidence="2" key="1">
    <citation type="submission" date="2023-10" db="EMBL/GenBank/DDBJ databases">
        <authorList>
            <person name="Hackl T."/>
        </authorList>
    </citation>
    <scope>NUCLEOTIDE SEQUENCE</scope>
</reference>
<evidence type="ECO:0000313" key="3">
    <source>
        <dbReference type="Proteomes" id="UP001295740"/>
    </source>
</evidence>
<evidence type="ECO:0000313" key="2">
    <source>
        <dbReference type="EMBL" id="CAJ2512648.1"/>
    </source>
</evidence>
<proteinExistence type="predicted"/>
<dbReference type="Proteomes" id="UP001295740">
    <property type="component" value="Unassembled WGS sequence"/>
</dbReference>
<dbReference type="AlphaFoldDB" id="A0AAI8YPT1"/>